<name>A0AAV0PK52_9ROSI</name>
<feature type="region of interest" description="Disordered" evidence="4">
    <location>
        <begin position="231"/>
        <end position="289"/>
    </location>
</feature>
<dbReference type="PANTHER" id="PTHR45660:SF46">
    <property type="entry name" value="HISTONE-LYSINE N-METHYLTRANSFERASE, H3 LYSINE-9 SPECIFIC SUVH6"/>
    <property type="match status" value="1"/>
</dbReference>
<feature type="compositionally biased region" description="Polar residues" evidence="4">
    <location>
        <begin position="11"/>
        <end position="21"/>
    </location>
</feature>
<evidence type="ECO:0000256" key="3">
    <source>
        <dbReference type="PROSITE-ProRule" id="PRU00358"/>
    </source>
</evidence>
<evidence type="ECO:0000313" key="7">
    <source>
        <dbReference type="Proteomes" id="UP001154282"/>
    </source>
</evidence>
<evidence type="ECO:0000256" key="4">
    <source>
        <dbReference type="SAM" id="MobiDB-lite"/>
    </source>
</evidence>
<feature type="compositionally biased region" description="Basic and acidic residues" evidence="4">
    <location>
        <begin position="270"/>
        <end position="287"/>
    </location>
</feature>
<evidence type="ECO:0000313" key="6">
    <source>
        <dbReference type="EMBL" id="CAI0471170.1"/>
    </source>
</evidence>
<organism evidence="6 7">
    <name type="scientific">Linum tenue</name>
    <dbReference type="NCBI Taxonomy" id="586396"/>
    <lineage>
        <taxon>Eukaryota</taxon>
        <taxon>Viridiplantae</taxon>
        <taxon>Streptophyta</taxon>
        <taxon>Embryophyta</taxon>
        <taxon>Tracheophyta</taxon>
        <taxon>Spermatophyta</taxon>
        <taxon>Magnoliopsida</taxon>
        <taxon>eudicotyledons</taxon>
        <taxon>Gunneridae</taxon>
        <taxon>Pentapetalae</taxon>
        <taxon>rosids</taxon>
        <taxon>fabids</taxon>
        <taxon>Malpighiales</taxon>
        <taxon>Linaceae</taxon>
        <taxon>Linum</taxon>
    </lineage>
</organism>
<dbReference type="InterPro" id="IPR051357">
    <property type="entry name" value="H3K9_HMTase_SUVAR3-9"/>
</dbReference>
<feature type="domain" description="YDG" evidence="5">
    <location>
        <begin position="395"/>
        <end position="539"/>
    </location>
</feature>
<feature type="compositionally biased region" description="Basic residues" evidence="4">
    <location>
        <begin position="37"/>
        <end position="46"/>
    </location>
</feature>
<reference evidence="6" key="1">
    <citation type="submission" date="2022-08" db="EMBL/GenBank/DDBJ databases">
        <authorList>
            <person name="Gutierrez-Valencia J."/>
        </authorList>
    </citation>
    <scope>NUCLEOTIDE SEQUENCE</scope>
</reference>
<comment type="subcellular location">
    <subcellularLocation>
        <location evidence="1">Chromosome</location>
        <location evidence="1">Centromere</location>
    </subcellularLocation>
    <subcellularLocation>
        <location evidence="3">Nucleus</location>
    </subcellularLocation>
</comment>
<comment type="caution">
    <text evidence="6">The sequence shown here is derived from an EMBL/GenBank/DDBJ whole genome shotgun (WGS) entry which is preliminary data.</text>
</comment>
<keyword evidence="7" id="KW-1185">Reference proteome</keyword>
<dbReference type="GO" id="GO:0000775">
    <property type="term" value="C:chromosome, centromeric region"/>
    <property type="evidence" value="ECO:0007669"/>
    <property type="project" value="UniProtKB-SubCell"/>
</dbReference>
<dbReference type="InterPro" id="IPR015947">
    <property type="entry name" value="PUA-like_sf"/>
</dbReference>
<dbReference type="GO" id="GO:0003690">
    <property type="term" value="F:double-stranded DNA binding"/>
    <property type="evidence" value="ECO:0007669"/>
    <property type="project" value="TreeGrafter"/>
</dbReference>
<dbReference type="PROSITE" id="PS51015">
    <property type="entry name" value="YDG"/>
    <property type="match status" value="1"/>
</dbReference>
<dbReference type="AlphaFoldDB" id="A0AAV0PK52"/>
<protein>
    <recommendedName>
        <fullName evidence="5">YDG domain-containing protein</fullName>
    </recommendedName>
</protein>
<dbReference type="Proteomes" id="UP001154282">
    <property type="component" value="Unassembled WGS sequence"/>
</dbReference>
<feature type="region of interest" description="Disordered" evidence="4">
    <location>
        <begin position="316"/>
        <end position="335"/>
    </location>
</feature>
<evidence type="ECO:0000256" key="2">
    <source>
        <dbReference type="ARBA" id="ARBA00023242"/>
    </source>
</evidence>
<proteinExistence type="predicted"/>
<dbReference type="InterPro" id="IPR003105">
    <property type="entry name" value="SRA_YDG"/>
</dbReference>
<accession>A0AAV0PK52</accession>
<feature type="compositionally biased region" description="Polar residues" evidence="4">
    <location>
        <begin position="318"/>
        <end position="327"/>
    </location>
</feature>
<dbReference type="Pfam" id="PF02182">
    <property type="entry name" value="SAD_SRA"/>
    <property type="match status" value="1"/>
</dbReference>
<dbReference type="PANTHER" id="PTHR45660">
    <property type="entry name" value="HISTONE-LYSINE N-METHYLTRANSFERASE SETMAR"/>
    <property type="match status" value="1"/>
</dbReference>
<dbReference type="GO" id="GO:0042054">
    <property type="term" value="F:histone methyltransferase activity"/>
    <property type="evidence" value="ECO:0007669"/>
    <property type="project" value="TreeGrafter"/>
</dbReference>
<dbReference type="InterPro" id="IPR036987">
    <property type="entry name" value="SRA-YDG_sf"/>
</dbReference>
<dbReference type="EMBL" id="CAMGYJ010000009">
    <property type="protein sequence ID" value="CAI0471170.1"/>
    <property type="molecule type" value="Genomic_DNA"/>
</dbReference>
<dbReference type="SMART" id="SM00466">
    <property type="entry name" value="SRA"/>
    <property type="match status" value="1"/>
</dbReference>
<gene>
    <name evidence="6" type="ORF">LITE_LOCUS38815</name>
</gene>
<dbReference type="Gene3D" id="2.30.280.10">
    <property type="entry name" value="SRA-YDG"/>
    <property type="match status" value="1"/>
</dbReference>
<dbReference type="GO" id="GO:0005634">
    <property type="term" value="C:nucleus"/>
    <property type="evidence" value="ECO:0007669"/>
    <property type="project" value="UniProtKB-SubCell"/>
</dbReference>
<evidence type="ECO:0000256" key="1">
    <source>
        <dbReference type="ARBA" id="ARBA00004584"/>
    </source>
</evidence>
<evidence type="ECO:0000259" key="5">
    <source>
        <dbReference type="PROSITE" id="PS51015"/>
    </source>
</evidence>
<feature type="region of interest" description="Disordered" evidence="4">
    <location>
        <begin position="1"/>
        <end position="90"/>
    </location>
</feature>
<sequence>MGFVENPIHAKSTNVVSSPSSGGRAHPEGKPVGLGKPKYKQRKVSAIRHWPPNCGPNFRSTVSPPGNSVKIESHGRVTDSSGNGGLDTKREGELEVSNGVAVTDDSVELEKNDFNVRDEGFVDQRDDNTLEQKDCAKSAVVDRKYPPRRKVSCVRHFPPNCGRSAQLPGMVQGDRVDETEEENHMPLPEKVRRDAERVKDVYMDGGAPSGRRFDSNITERSGVRIEAKPKQFSGNGMRRNPNAVAAQKYSSVSEKMMSKGKGAPSSSNLRVDESNLKEEVVSRESKKSASLAKEDDWEELYDADNGYDYEFARRETSESVSLTSPGPGTSAGLDRDRKKVKEVLDTFHFLCRKLLHAEGSKLKGGTGNAKRVDFLASKELKSRGMCLNVGKHIIGAVPGVVIGDKFQYRLELNIIGLHRPTQGGIDYTKHRQGIVATSIVASGGYDDNVDNSDVLEYTGQGGNSTKEKEAEDQKLERGNLALKTSIAVKNPVRVIRGTSSTNVDARGRIYVYDGLYTVEEYWQETGPNGKLVFKFRLVRMPGQQELAWKKGKNSSVRGFIHG</sequence>
<dbReference type="SUPFAM" id="SSF88697">
    <property type="entry name" value="PUA domain-like"/>
    <property type="match status" value="1"/>
</dbReference>
<keyword evidence="2 3" id="KW-0539">Nucleus</keyword>